<feature type="domain" description="Exonuclease" evidence="1">
    <location>
        <begin position="7"/>
        <end position="179"/>
    </location>
</feature>
<dbReference type="Gene3D" id="3.30.420.10">
    <property type="entry name" value="Ribonuclease H-like superfamily/Ribonuclease H"/>
    <property type="match status" value="1"/>
</dbReference>
<dbReference type="GO" id="GO:0004527">
    <property type="term" value="F:exonuclease activity"/>
    <property type="evidence" value="ECO:0007669"/>
    <property type="project" value="UniProtKB-KW"/>
</dbReference>
<keyword evidence="3" id="KW-1185">Reference proteome</keyword>
<dbReference type="SMART" id="SM00479">
    <property type="entry name" value="EXOIII"/>
    <property type="match status" value="1"/>
</dbReference>
<dbReference type="NCBIfam" id="NF005927">
    <property type="entry name" value="PRK07942.1"/>
    <property type="match status" value="1"/>
</dbReference>
<keyword evidence="2" id="KW-0269">Exonuclease</keyword>
<reference evidence="2 3" key="1">
    <citation type="submission" date="2021-01" db="EMBL/GenBank/DDBJ databases">
        <title>Streptomyces acididurans sp. nov., isolated from a peat swamp forest soil.</title>
        <authorList>
            <person name="Chantavorakit T."/>
            <person name="Duangmal K."/>
        </authorList>
    </citation>
    <scope>NUCLEOTIDE SEQUENCE [LARGE SCALE GENOMIC DNA]</scope>
    <source>
        <strain evidence="2 3">KK5PA1</strain>
    </source>
</reference>
<dbReference type="Pfam" id="PF00929">
    <property type="entry name" value="RNase_T"/>
    <property type="match status" value="1"/>
</dbReference>
<dbReference type="Proteomes" id="UP000749040">
    <property type="component" value="Unassembled WGS sequence"/>
</dbReference>
<keyword evidence="2" id="KW-0540">Nuclease</keyword>
<proteinExistence type="predicted"/>
<dbReference type="RefSeq" id="WP_205358599.1">
    <property type="nucleotide sequence ID" value="NZ_JADKYB010000010.1"/>
</dbReference>
<protein>
    <submittedName>
        <fullName evidence="2">3'-5' exonuclease</fullName>
    </submittedName>
</protein>
<evidence type="ECO:0000313" key="3">
    <source>
        <dbReference type="Proteomes" id="UP000749040"/>
    </source>
</evidence>
<keyword evidence="2" id="KW-0378">Hydrolase</keyword>
<accession>A0ABS2TW44</accession>
<comment type="caution">
    <text evidence="2">The sequence shown here is derived from an EMBL/GenBank/DDBJ whole genome shotgun (WGS) entry which is preliminary data.</text>
</comment>
<gene>
    <name evidence="2" type="ORF">ITX44_19630</name>
</gene>
<dbReference type="EMBL" id="JADKYB010000010">
    <property type="protein sequence ID" value="MBM9506726.1"/>
    <property type="molecule type" value="Genomic_DNA"/>
</dbReference>
<dbReference type="CDD" id="cd06127">
    <property type="entry name" value="DEDDh"/>
    <property type="match status" value="1"/>
</dbReference>
<dbReference type="SUPFAM" id="SSF53098">
    <property type="entry name" value="Ribonuclease H-like"/>
    <property type="match status" value="1"/>
</dbReference>
<sequence length="239" mass="25855">MTWLDGLLVGFDLETTGIDPEQARIVTAAVCRFGGGQPPRVRTWVADPGAEIPPQATAIHGYSTESARTTGRRPAEVVAEVVEQLVATRVAGWPLVVMNAPYDLTLLEAEAARHGVPGLHAVRPPRVLDKHVDCYRLGRRRLEDLCRRYGVAHGGAHEAGADAVAACAVTTAIGSAHSELAALELDELHERQVRWAVGQQEGLRERFAKTPGKTHRAAGVRTEWPLIPPMRPSLDGLAR</sequence>
<dbReference type="InterPro" id="IPR036397">
    <property type="entry name" value="RNaseH_sf"/>
</dbReference>
<evidence type="ECO:0000259" key="1">
    <source>
        <dbReference type="SMART" id="SM00479"/>
    </source>
</evidence>
<name>A0ABS2TW44_9ACTN</name>
<evidence type="ECO:0000313" key="2">
    <source>
        <dbReference type="EMBL" id="MBM9506726.1"/>
    </source>
</evidence>
<organism evidence="2 3">
    <name type="scientific">Actinacidiphila acididurans</name>
    <dbReference type="NCBI Taxonomy" id="2784346"/>
    <lineage>
        <taxon>Bacteria</taxon>
        <taxon>Bacillati</taxon>
        <taxon>Actinomycetota</taxon>
        <taxon>Actinomycetes</taxon>
        <taxon>Kitasatosporales</taxon>
        <taxon>Streptomycetaceae</taxon>
        <taxon>Actinacidiphila</taxon>
    </lineage>
</organism>
<dbReference type="InterPro" id="IPR013520">
    <property type="entry name" value="Ribonucl_H"/>
</dbReference>
<dbReference type="InterPro" id="IPR012337">
    <property type="entry name" value="RNaseH-like_sf"/>
</dbReference>